<evidence type="ECO:0000256" key="3">
    <source>
        <dbReference type="ARBA" id="ARBA00022614"/>
    </source>
</evidence>
<feature type="coiled-coil region" evidence="10">
    <location>
        <begin position="1434"/>
        <end position="1461"/>
    </location>
</feature>
<dbReference type="Pfam" id="PF23598">
    <property type="entry name" value="LRR_14"/>
    <property type="match status" value="2"/>
</dbReference>
<dbReference type="InterPro" id="IPR013210">
    <property type="entry name" value="LRR_N_plant-typ"/>
</dbReference>
<keyword evidence="5 11" id="KW-0732">Signal</keyword>
<dbReference type="InterPro" id="IPR003591">
    <property type="entry name" value="Leu-rich_rpt_typical-subtyp"/>
</dbReference>
<keyword evidence="9" id="KW-0472">Membrane</keyword>
<dbReference type="SMART" id="SM00369">
    <property type="entry name" value="LRR_TYP"/>
    <property type="match status" value="11"/>
</dbReference>
<proteinExistence type="inferred from homology"/>
<evidence type="ECO:0000256" key="6">
    <source>
        <dbReference type="ARBA" id="ARBA00022737"/>
    </source>
</evidence>
<reference evidence="15" key="1">
    <citation type="submission" date="2025-08" db="UniProtKB">
        <authorList>
            <consortium name="RefSeq"/>
        </authorList>
    </citation>
    <scope>IDENTIFICATION</scope>
    <source>
        <tissue evidence="15">Leaf</tissue>
    </source>
</reference>
<keyword evidence="7" id="KW-1133">Transmembrane helix</keyword>
<accession>A0ABM3HD99</accession>
<feature type="domain" description="Disease resistance R13L4/SHOC-2-like LRR" evidence="13">
    <location>
        <begin position="392"/>
        <end position="534"/>
    </location>
</feature>
<dbReference type="Pfam" id="PF08263">
    <property type="entry name" value="LRRNT_2"/>
    <property type="match status" value="1"/>
</dbReference>
<evidence type="ECO:0000313" key="15">
    <source>
        <dbReference type="RefSeq" id="XP_048134575.1"/>
    </source>
</evidence>
<evidence type="ECO:0000256" key="9">
    <source>
        <dbReference type="ARBA" id="ARBA00023136"/>
    </source>
</evidence>
<dbReference type="GeneID" id="115753095"/>
<dbReference type="Gene3D" id="6.10.280.220">
    <property type="match status" value="1"/>
</dbReference>
<dbReference type="Gene3D" id="3.80.10.10">
    <property type="entry name" value="Ribonuclease Inhibitor"/>
    <property type="match status" value="5"/>
</dbReference>
<comment type="similarity">
    <text evidence="1">Belongs to the SMC family. SMC5 subfamily.</text>
</comment>
<keyword evidence="4" id="KW-0812">Transmembrane</keyword>
<dbReference type="PANTHER" id="PTHR45916:SF1">
    <property type="entry name" value="STRUCTURAL MAINTENANCE OF CHROMOSOMES PROTEIN 5"/>
    <property type="match status" value="1"/>
</dbReference>
<dbReference type="Proteomes" id="UP000827889">
    <property type="component" value="Chromosome 5"/>
</dbReference>
<dbReference type="SUPFAM" id="SSF52058">
    <property type="entry name" value="L domain-like"/>
    <property type="match status" value="3"/>
</dbReference>
<organism evidence="14 15">
    <name type="scientific">Rhodamnia argentea</name>
    <dbReference type="NCBI Taxonomy" id="178133"/>
    <lineage>
        <taxon>Eukaryota</taxon>
        <taxon>Viridiplantae</taxon>
        <taxon>Streptophyta</taxon>
        <taxon>Embryophyta</taxon>
        <taxon>Tracheophyta</taxon>
        <taxon>Spermatophyta</taxon>
        <taxon>Magnoliopsida</taxon>
        <taxon>eudicotyledons</taxon>
        <taxon>Gunneridae</taxon>
        <taxon>Pentapetalae</taxon>
        <taxon>rosids</taxon>
        <taxon>malvids</taxon>
        <taxon>Myrtales</taxon>
        <taxon>Myrtaceae</taxon>
        <taxon>Myrtoideae</taxon>
        <taxon>Myrteae</taxon>
        <taxon>Australasian group</taxon>
        <taxon>Rhodamnia</taxon>
    </lineage>
</organism>
<dbReference type="PANTHER" id="PTHR45916">
    <property type="entry name" value="STRUCTURAL MAINTENANCE OF CHROMOSOMES PROTEIN 5"/>
    <property type="match status" value="1"/>
</dbReference>
<evidence type="ECO:0000256" key="4">
    <source>
        <dbReference type="ARBA" id="ARBA00022692"/>
    </source>
</evidence>
<keyword evidence="3" id="KW-0433">Leucine-rich repeat</keyword>
<feature type="coiled-coil region" evidence="10">
    <location>
        <begin position="858"/>
        <end position="938"/>
    </location>
</feature>
<sequence>MERDSSLWILLFSISILAWLSPCDGNTPPGNCSESDRKALSDFKDGLQDPENHLSSWQGSNCCRWRGIGCDERTGGVISIDLQGSYGPNSGTHGYWNLSGEIRPSLAQLKSLRYLDLSSNKFDGIPLPEFVGSLGNLRYLNLSNAGFSGAIPPDLGNLSNLQYLDLSSHFSGLSANDLGWITALGSLKYLALDGVDLSMVSSKWISMLNGFPSLSGLHLSNCGLSGSISSPGLVNFTSLAVIDLSFNSFNSEFPRWLVNISTLVSVDMSYSSLYGRVLPGLGELPNMQVLILSGNNNLSASCTQLFQGSWEKLEVMNLAANKIHGRLPSSIGNMTTLTDFDLSDNMVRGGIPSSIGSLCGLVNFDLSGNNLTGSLPEILQRGSETCASKSSLPSLRFLRLSNNRLSGYLPSWLGQLKNLEELTLDYNFLEGPIPSSLGTLKNLTNLGLGGNQLNGALPVDLGQLSELDTFDVSFNHLSGELSEEHFASLGKLKILELSSNSFTLNVSADWMPPFQARNLGMGSCRIGPSFPAWLRYQNEIMYLGFSNASISGPVPSWFWDISSNLSLLNMSLNQLQGQLPNPLPIAPFADVDLSFNLFQGPLPLPISEIELLDLSYNQFSGGIPQNLSKHMPNLIFLSLSSNKITGQLPESIGEMQLLQVIDLANNNLSGNIPPSTGNCSLLKVLDLKNNSLSGLIPASLGQLQQLQSLHLSDNKFSGNLPSSFKNLSSLETLDLGNNQMNGTIPAWMAGGFIKLRILSLRSNAFSGEIPHELSSLSSVQVLDLAENNLTGNIPTSFGDLKAMVEGQARNEYLFYGKYRGMYYEENFIVNMKNRPQLYTKTLSLHDALIQKSNDLKIIERSLERNGETLDQLKSLNAEQEKDVKRVRQREALLEKAKVMKKKLPWLKYDMKKAEYMKAKELENEAKNKLNEAARTLNDFKEPIEKQKRDKVALEAKCKKVGSLISDNAKRRLEIMEKETQLEVQAQGKYKEIQDLRKQEASRQQRILRAKEELAAAESELKNLTAYEPPTAEISKLRASILEIEDSERNMRQRKSDQERTLGQLKMSLQHCLDRLKDMESTKSKLLHALKNSGTEKIYEAYQWLQEHRSALNKEVYGPVLLEVNVSDRDHASYLEGHISYYMWKSFITQDSGDRDFLVKNLRPFDVPVLNFVGKSGHKEPIHLPEKLRALGIYSRLDQVFDAPDAVKEVMINQFGLEYSYIGTAETDQKADEVSKLGVLDFWTPDNHYRWSRSRYGNHVSGSVEPVGRSRLLLCGSDAGEIERLRSRKKDLEDRISDLEESLKPLQSDIRQIEDEASKLRKQREDIVNTINHHNRKKQEMVHRVDQRKKKLASLQEEDDLDTIVKKLADQAAGFNAERYKCALRVKELLGDAFSYKRSFADKHMASIEFDAKIREMEISLKEHEKFALQASLHLEYCKKEVEDHRRQLAAAKEQAESVTVITPELEKAFLEMPTTVEELEAAIQDNISQANSILFLNPNILAEYEDRQRQIEAIARKHEADKRELTRCLAEINALKEYWLPTLRNIVSQINETFGRNFEEMAVAGEVSLDEHGSDFDQYGILIKVKFRQAGQLQVLSAHHQSGGERSVSTILYLVSLQDLTNCPFRVVDEINQGMDPINERKMFQQLVRSASQPNTPQCFLLTPKLLPDLEYSEACSILNIMNGPWIEQPSKVWSSGGCWRSVTGLASTSRC</sequence>
<feature type="coiled-coil region" evidence="10">
    <location>
        <begin position="1281"/>
        <end position="1357"/>
    </location>
</feature>
<protein>
    <recommendedName>
        <fullName evidence="2">Structural maintenance of chromosomes protein 5</fullName>
    </recommendedName>
</protein>
<dbReference type="SUPFAM" id="SSF52540">
    <property type="entry name" value="P-loop containing nucleoside triphosphate hydrolases"/>
    <property type="match status" value="1"/>
</dbReference>
<feature type="domain" description="Leucine-rich repeat-containing N-terminal plant-type" evidence="12">
    <location>
        <begin position="34"/>
        <end position="71"/>
    </location>
</feature>
<feature type="signal peptide" evidence="11">
    <location>
        <begin position="1"/>
        <end position="25"/>
    </location>
</feature>
<keyword evidence="6" id="KW-0677">Repeat</keyword>
<dbReference type="Pfam" id="PF00560">
    <property type="entry name" value="LRR_1"/>
    <property type="match status" value="6"/>
</dbReference>
<dbReference type="InterPro" id="IPR001611">
    <property type="entry name" value="Leu-rich_rpt"/>
</dbReference>
<feature type="domain" description="Disease resistance R13L4/SHOC-2-like LRR" evidence="13">
    <location>
        <begin position="105"/>
        <end position="300"/>
    </location>
</feature>
<evidence type="ECO:0000256" key="8">
    <source>
        <dbReference type="ARBA" id="ARBA00023054"/>
    </source>
</evidence>
<gene>
    <name evidence="15" type="primary">LOC115753095</name>
</gene>
<feature type="coiled-coil region" evidence="10">
    <location>
        <begin position="992"/>
        <end position="1026"/>
    </location>
</feature>
<dbReference type="PROSITE" id="PS51450">
    <property type="entry name" value="LRR"/>
    <property type="match status" value="1"/>
</dbReference>
<name>A0ABM3HD99_9MYRT</name>
<dbReference type="InterPro" id="IPR055414">
    <property type="entry name" value="LRR_R13L4/SHOC2-like"/>
</dbReference>
<evidence type="ECO:0000259" key="13">
    <source>
        <dbReference type="Pfam" id="PF23598"/>
    </source>
</evidence>
<evidence type="ECO:0000256" key="5">
    <source>
        <dbReference type="ARBA" id="ARBA00022729"/>
    </source>
</evidence>
<dbReference type="InterPro" id="IPR032675">
    <property type="entry name" value="LRR_dom_sf"/>
</dbReference>
<evidence type="ECO:0000313" key="14">
    <source>
        <dbReference type="Proteomes" id="UP000827889"/>
    </source>
</evidence>
<dbReference type="RefSeq" id="XP_048134575.1">
    <property type="nucleotide sequence ID" value="XM_048278618.1"/>
</dbReference>
<evidence type="ECO:0000256" key="11">
    <source>
        <dbReference type="SAM" id="SignalP"/>
    </source>
</evidence>
<evidence type="ECO:0000259" key="12">
    <source>
        <dbReference type="Pfam" id="PF08263"/>
    </source>
</evidence>
<evidence type="ECO:0000256" key="1">
    <source>
        <dbReference type="ARBA" id="ARBA00010171"/>
    </source>
</evidence>
<evidence type="ECO:0000256" key="7">
    <source>
        <dbReference type="ARBA" id="ARBA00022989"/>
    </source>
</evidence>
<feature type="chain" id="PRO_5047477423" description="Structural maintenance of chromosomes protein 5" evidence="11">
    <location>
        <begin position="26"/>
        <end position="1712"/>
    </location>
</feature>
<dbReference type="InterPro" id="IPR027417">
    <property type="entry name" value="P-loop_NTPase"/>
</dbReference>
<keyword evidence="8 10" id="KW-0175">Coiled coil</keyword>
<evidence type="ECO:0000256" key="2">
    <source>
        <dbReference type="ARBA" id="ARBA00018687"/>
    </source>
</evidence>
<dbReference type="Gene3D" id="3.40.50.300">
    <property type="entry name" value="P-loop containing nucleotide triphosphate hydrolases"/>
    <property type="match status" value="1"/>
</dbReference>
<evidence type="ECO:0000256" key="10">
    <source>
        <dbReference type="SAM" id="Coils"/>
    </source>
</evidence>
<keyword evidence="14" id="KW-1185">Reference proteome</keyword>
<dbReference type="Pfam" id="PF13855">
    <property type="entry name" value="LRR_8"/>
    <property type="match status" value="1"/>
</dbReference>